<accession>D3B2A9</accession>
<comment type="caution">
    <text evidence="1">The sequence shown here is derived from an EMBL/GenBank/DDBJ whole genome shotgun (WGS) entry which is preliminary data.</text>
</comment>
<gene>
    <name evidence="1" type="ORF">PPL_02518</name>
</gene>
<sequence length="87" mass="9824">MPFYNQLLDVSEKIINDPKQSPIALSAKAFLDNNRFSYTLGLLHNNRECVVGNIENLTRYASVSICYDGDNHIYMVGGCKNNKRALI</sequence>
<dbReference type="RefSeq" id="XP_020436598.1">
    <property type="nucleotide sequence ID" value="XM_020573503.1"/>
</dbReference>
<dbReference type="AlphaFoldDB" id="D3B2A9"/>
<dbReference type="GeneID" id="31358043"/>
<evidence type="ECO:0000313" key="2">
    <source>
        <dbReference type="Proteomes" id="UP000001396"/>
    </source>
</evidence>
<reference evidence="1 2" key="1">
    <citation type="journal article" date="2011" name="Genome Res.">
        <title>Phylogeny-wide analysis of social amoeba genomes highlights ancient origins for complex intercellular communication.</title>
        <authorList>
            <person name="Heidel A.J."/>
            <person name="Lawal H.M."/>
            <person name="Felder M."/>
            <person name="Schilde C."/>
            <person name="Helps N.R."/>
            <person name="Tunggal B."/>
            <person name="Rivero F."/>
            <person name="John U."/>
            <person name="Schleicher M."/>
            <person name="Eichinger L."/>
            <person name="Platzer M."/>
            <person name="Noegel A.A."/>
            <person name="Schaap P."/>
            <person name="Gloeckner G."/>
        </authorList>
    </citation>
    <scope>NUCLEOTIDE SEQUENCE [LARGE SCALE GENOMIC DNA]</scope>
    <source>
        <strain evidence="2">ATCC 26659 / Pp 5 / PN500</strain>
    </source>
</reference>
<keyword evidence="2" id="KW-1185">Reference proteome</keyword>
<evidence type="ECO:0000313" key="1">
    <source>
        <dbReference type="EMBL" id="EFA84484.1"/>
    </source>
</evidence>
<dbReference type="Proteomes" id="UP000001396">
    <property type="component" value="Unassembled WGS sequence"/>
</dbReference>
<dbReference type="InParanoid" id="D3B2A9"/>
<organism evidence="1 2">
    <name type="scientific">Heterostelium pallidum (strain ATCC 26659 / Pp 5 / PN500)</name>
    <name type="common">Cellular slime mold</name>
    <name type="synonym">Polysphondylium pallidum</name>
    <dbReference type="NCBI Taxonomy" id="670386"/>
    <lineage>
        <taxon>Eukaryota</taxon>
        <taxon>Amoebozoa</taxon>
        <taxon>Evosea</taxon>
        <taxon>Eumycetozoa</taxon>
        <taxon>Dictyostelia</taxon>
        <taxon>Acytosteliales</taxon>
        <taxon>Acytosteliaceae</taxon>
        <taxon>Heterostelium</taxon>
    </lineage>
</organism>
<protein>
    <submittedName>
        <fullName evidence="1">Uncharacterized protein</fullName>
    </submittedName>
</protein>
<name>D3B2A9_HETP5</name>
<proteinExistence type="predicted"/>
<dbReference type="EMBL" id="ADBJ01000009">
    <property type="protein sequence ID" value="EFA84484.1"/>
    <property type="molecule type" value="Genomic_DNA"/>
</dbReference>